<evidence type="ECO:0000256" key="2">
    <source>
        <dbReference type="ARBA" id="ARBA00022679"/>
    </source>
</evidence>
<feature type="domain" description="Thiamine pyrophosphate enzyme TPP-binding" evidence="8">
    <location>
        <begin position="435"/>
        <end position="550"/>
    </location>
</feature>
<comment type="pathway">
    <text evidence="7">Quinol/quinone metabolism; menaquinone biosynthesis.</text>
</comment>
<evidence type="ECO:0000313" key="11">
    <source>
        <dbReference type="EMBL" id="KIL43951.1"/>
    </source>
</evidence>
<dbReference type="SUPFAM" id="SSF52467">
    <property type="entry name" value="DHS-like NAD/FAD-binding domain"/>
    <property type="match status" value="1"/>
</dbReference>
<dbReference type="GO" id="GO:0030145">
    <property type="term" value="F:manganese ion binding"/>
    <property type="evidence" value="ECO:0007669"/>
    <property type="project" value="UniProtKB-UniRule"/>
</dbReference>
<comment type="caution">
    <text evidence="11">The sequence shown here is derived from an EMBL/GenBank/DDBJ whole genome shotgun (WGS) entry which is preliminary data.</text>
</comment>
<dbReference type="Pfam" id="PF02776">
    <property type="entry name" value="TPP_enzyme_N"/>
    <property type="match status" value="1"/>
</dbReference>
<dbReference type="EC" id="2.2.1.9" evidence="7"/>
<keyword evidence="4 7" id="KW-0460">Magnesium</keyword>
<comment type="function">
    <text evidence="7">Catalyzes the thiamine diphosphate-dependent decarboxylation of 2-oxoglutarate and the subsequent addition of the resulting succinic semialdehyde-thiamine pyrophosphate anion to isochorismate to yield 2-succinyl-5-enolpyruvyl-6-hydroxy-3-cyclohexene-1-carboxylate (SEPHCHC).</text>
</comment>
<dbReference type="GO" id="GO:0070204">
    <property type="term" value="F:2-succinyl-5-enolpyruvyl-6-hydroxy-3-cyclohexene-1-carboxylic-acid synthase activity"/>
    <property type="evidence" value="ECO:0007669"/>
    <property type="project" value="UniProtKB-UniRule"/>
</dbReference>
<keyword evidence="2 7" id="KW-0808">Transferase</keyword>
<dbReference type="NCBIfam" id="TIGR00173">
    <property type="entry name" value="menD"/>
    <property type="match status" value="1"/>
</dbReference>
<name>A0A0C2VHI4_9BACL</name>
<comment type="cofactor">
    <cofactor evidence="7">
        <name>thiamine diphosphate</name>
        <dbReference type="ChEBI" id="CHEBI:58937"/>
    </cofactor>
    <text evidence="7">Binds 1 thiamine pyrophosphate per subunit.</text>
</comment>
<dbReference type="PANTHER" id="PTHR42916:SF1">
    <property type="entry name" value="PROTEIN PHYLLO, CHLOROPLASTIC"/>
    <property type="match status" value="1"/>
</dbReference>
<dbReference type="RefSeq" id="WP_041090907.1">
    <property type="nucleotide sequence ID" value="NZ_JXRP01000020.1"/>
</dbReference>
<evidence type="ECO:0000313" key="12">
    <source>
        <dbReference type="Proteomes" id="UP000031938"/>
    </source>
</evidence>
<dbReference type="Pfam" id="PF16582">
    <property type="entry name" value="TPP_enzyme_M_2"/>
    <property type="match status" value="1"/>
</dbReference>
<protein>
    <recommendedName>
        <fullName evidence="7">2-succinyl-5-enolpyruvyl-6-hydroxy-3-cyclohexene-1-carboxylate synthase</fullName>
        <shortName evidence="7">SEPHCHC synthase</shortName>
        <ecNumber evidence="7">2.2.1.9</ecNumber>
    </recommendedName>
    <alternativeName>
        <fullName evidence="7">Menaquinone biosynthesis protein MenD</fullName>
    </alternativeName>
</protein>
<proteinExistence type="inferred from homology"/>
<evidence type="ECO:0000256" key="6">
    <source>
        <dbReference type="ARBA" id="ARBA00023211"/>
    </source>
</evidence>
<comment type="similarity">
    <text evidence="7">Belongs to the TPP enzyme family. MenD subfamily.</text>
</comment>
<evidence type="ECO:0000259" key="8">
    <source>
        <dbReference type="Pfam" id="PF02775"/>
    </source>
</evidence>
<keyword evidence="3 7" id="KW-0479">Metal-binding</keyword>
<evidence type="ECO:0000259" key="10">
    <source>
        <dbReference type="Pfam" id="PF16582"/>
    </source>
</evidence>
<gene>
    <name evidence="7" type="primary">menD</name>
    <name evidence="11" type="ORF">KP78_37750</name>
</gene>
<evidence type="ECO:0000256" key="4">
    <source>
        <dbReference type="ARBA" id="ARBA00022842"/>
    </source>
</evidence>
<evidence type="ECO:0000256" key="1">
    <source>
        <dbReference type="ARBA" id="ARBA00022428"/>
    </source>
</evidence>
<dbReference type="Proteomes" id="UP000031938">
    <property type="component" value="Unassembled WGS sequence"/>
</dbReference>
<evidence type="ECO:0000256" key="7">
    <source>
        <dbReference type="HAMAP-Rule" id="MF_01659"/>
    </source>
</evidence>
<dbReference type="PATRIC" id="fig|889306.3.peg.3791"/>
<dbReference type="UniPathway" id="UPA01057">
    <property type="reaction ID" value="UER00164"/>
</dbReference>
<dbReference type="STRING" id="889306.KP78_37750"/>
<dbReference type="InterPro" id="IPR004433">
    <property type="entry name" value="MenaQ_synth_MenD"/>
</dbReference>
<dbReference type="InterPro" id="IPR011766">
    <property type="entry name" value="TPP_enzyme_TPP-bd"/>
</dbReference>
<dbReference type="PANTHER" id="PTHR42916">
    <property type="entry name" value="2-SUCCINYL-5-ENOLPYRUVYL-6-HYDROXY-3-CYCLOHEXENE-1-CARBOXYLATE SYNTHASE"/>
    <property type="match status" value="1"/>
</dbReference>
<comment type="pathway">
    <text evidence="7">Quinol/quinone metabolism; 1,4-dihydroxy-2-naphthoate biosynthesis; 1,4-dihydroxy-2-naphthoate from chorismate: step 2/7.</text>
</comment>
<dbReference type="AlphaFoldDB" id="A0A0C2VHI4"/>
<evidence type="ECO:0000256" key="5">
    <source>
        <dbReference type="ARBA" id="ARBA00023052"/>
    </source>
</evidence>
<feature type="domain" description="Thiamine pyrophosphate enzyme N-terminal TPP-binding" evidence="9">
    <location>
        <begin position="11"/>
        <end position="124"/>
    </location>
</feature>
<keyword evidence="12" id="KW-1185">Reference proteome</keyword>
<dbReference type="GO" id="GO:0000287">
    <property type="term" value="F:magnesium ion binding"/>
    <property type="evidence" value="ECO:0007669"/>
    <property type="project" value="UniProtKB-UniRule"/>
</dbReference>
<dbReference type="CDD" id="cd07037">
    <property type="entry name" value="TPP_PYR_MenD"/>
    <property type="match status" value="1"/>
</dbReference>
<dbReference type="GO" id="GO:0009234">
    <property type="term" value="P:menaquinone biosynthetic process"/>
    <property type="evidence" value="ECO:0007669"/>
    <property type="project" value="UniProtKB-UniRule"/>
</dbReference>
<dbReference type="EMBL" id="JXRP01000020">
    <property type="protein sequence ID" value="KIL43951.1"/>
    <property type="molecule type" value="Genomic_DNA"/>
</dbReference>
<evidence type="ECO:0000259" key="9">
    <source>
        <dbReference type="Pfam" id="PF02776"/>
    </source>
</evidence>
<comment type="cofactor">
    <cofactor evidence="7">
        <name>Mg(2+)</name>
        <dbReference type="ChEBI" id="CHEBI:18420"/>
    </cofactor>
    <cofactor evidence="7">
        <name>Mn(2+)</name>
        <dbReference type="ChEBI" id="CHEBI:29035"/>
    </cofactor>
</comment>
<keyword evidence="5 7" id="KW-0786">Thiamine pyrophosphate</keyword>
<dbReference type="UniPathway" id="UPA00079"/>
<sequence>MSHQQTLTTFVATFVQQLHKGGVKRAVISPGSRSTPLAYVLQEHPLIECHVNVDERSAAFYALGMAKKTGEPVVLLCTSGTAAANYYPAVVEARYARIPLLVLTADRPHELREVGAPQAIDQIHLFGHHVKWFADMALPEDSNAVLNYVRRIATRAIAKSLEAPYGPVHLNFPFREPLIPDLDGAFEELQEVRTISLYRGEKAISKDQARELAVTVNSSEKGIIVVGPMDSPHVKDELIQFAKRTGYPVLVDPLSHLRSALKEESLLIESYDAFLRLKDLINRLKPDLIIRFGGMPVSKPLTQFLQAHKAAEHWLVDKGTEWRDPISTVTSYIESDDAAFINGLLPFLKDRTYGSWQSFWQDINAVTVHEIGQYVMNERDEGAIVGRILRQLPVGSQLVVGNSMPIRDVDTFWTREASSLSIWANRGANGIDGVVSTALGISSVSEEPVYLLIGDLSFFHDLNGLLVSKQHANNLRIIVLNNNGGGIFSYLPQSSEPKHFETLFGTPTELDFEHAARLYGASYERVIDPEQLDAALQAQSEVRGVSIIEVMTNRDENVLTHRSLWRSVQSAVERKIGGE</sequence>
<dbReference type="SUPFAM" id="SSF52518">
    <property type="entry name" value="Thiamin diphosphate-binding fold (THDP-binding)"/>
    <property type="match status" value="2"/>
</dbReference>
<dbReference type="HAMAP" id="MF_01659">
    <property type="entry name" value="MenD"/>
    <property type="match status" value="1"/>
</dbReference>
<keyword evidence="1 7" id="KW-0474">Menaquinone biosynthesis</keyword>
<dbReference type="InterPro" id="IPR012001">
    <property type="entry name" value="Thiamin_PyroP_enz_TPP-bd_dom"/>
</dbReference>
<dbReference type="CDD" id="cd02009">
    <property type="entry name" value="TPP_SHCHC_synthase"/>
    <property type="match status" value="1"/>
</dbReference>
<dbReference type="Gene3D" id="3.40.50.970">
    <property type="match status" value="2"/>
</dbReference>
<organism evidence="11 12">
    <name type="scientific">Jeotgalibacillus soli</name>
    <dbReference type="NCBI Taxonomy" id="889306"/>
    <lineage>
        <taxon>Bacteria</taxon>
        <taxon>Bacillati</taxon>
        <taxon>Bacillota</taxon>
        <taxon>Bacilli</taxon>
        <taxon>Bacillales</taxon>
        <taxon>Caryophanaceae</taxon>
        <taxon>Jeotgalibacillus</taxon>
    </lineage>
</organism>
<accession>A0A0C2VHI4</accession>
<evidence type="ECO:0000256" key="3">
    <source>
        <dbReference type="ARBA" id="ARBA00022723"/>
    </source>
</evidence>
<reference evidence="11 12" key="1">
    <citation type="submission" date="2015-01" db="EMBL/GenBank/DDBJ databases">
        <title>Genome sequencing of Jeotgalibacillus soli.</title>
        <authorList>
            <person name="Goh K.M."/>
            <person name="Chan K.-G."/>
            <person name="Yaakop A.S."/>
            <person name="Ee R."/>
            <person name="Gan H.M."/>
            <person name="Chan C.S."/>
        </authorList>
    </citation>
    <scope>NUCLEOTIDE SEQUENCE [LARGE SCALE GENOMIC DNA]</scope>
    <source>
        <strain evidence="11 12">P9</strain>
    </source>
</reference>
<dbReference type="InterPro" id="IPR032264">
    <property type="entry name" value="MenD_middle"/>
</dbReference>
<dbReference type="InterPro" id="IPR029035">
    <property type="entry name" value="DHS-like_NAD/FAD-binding_dom"/>
</dbReference>
<dbReference type="PIRSF" id="PIRSF004983">
    <property type="entry name" value="MenD"/>
    <property type="match status" value="1"/>
</dbReference>
<dbReference type="Gene3D" id="3.40.50.1220">
    <property type="entry name" value="TPP-binding domain"/>
    <property type="match status" value="1"/>
</dbReference>
<dbReference type="OrthoDB" id="9791859at2"/>
<dbReference type="InterPro" id="IPR029061">
    <property type="entry name" value="THDP-binding"/>
</dbReference>
<comment type="subunit">
    <text evidence="7">Homodimer.</text>
</comment>
<comment type="catalytic activity">
    <reaction evidence="7">
        <text>isochorismate + 2-oxoglutarate + H(+) = 5-enolpyruvoyl-6-hydroxy-2-succinyl-cyclohex-3-ene-1-carboxylate + CO2</text>
        <dbReference type="Rhea" id="RHEA:25593"/>
        <dbReference type="ChEBI" id="CHEBI:15378"/>
        <dbReference type="ChEBI" id="CHEBI:16526"/>
        <dbReference type="ChEBI" id="CHEBI:16810"/>
        <dbReference type="ChEBI" id="CHEBI:29780"/>
        <dbReference type="ChEBI" id="CHEBI:58818"/>
        <dbReference type="EC" id="2.2.1.9"/>
    </reaction>
</comment>
<keyword evidence="6 7" id="KW-0464">Manganese</keyword>
<dbReference type="GO" id="GO:0030976">
    <property type="term" value="F:thiamine pyrophosphate binding"/>
    <property type="evidence" value="ECO:0007669"/>
    <property type="project" value="UniProtKB-UniRule"/>
</dbReference>
<feature type="domain" description="Menaquinone biosynthesis protein MenD middle" evidence="10">
    <location>
        <begin position="218"/>
        <end position="399"/>
    </location>
</feature>
<dbReference type="Pfam" id="PF02775">
    <property type="entry name" value="TPP_enzyme_C"/>
    <property type="match status" value="1"/>
</dbReference>